<evidence type="ECO:0000256" key="2">
    <source>
        <dbReference type="ARBA" id="ARBA00023315"/>
    </source>
</evidence>
<dbReference type="PANTHER" id="PTHR43877">
    <property type="entry name" value="AMINOALKYLPHOSPHONATE N-ACETYLTRANSFERASE-RELATED-RELATED"/>
    <property type="match status" value="1"/>
</dbReference>
<dbReference type="InterPro" id="IPR050832">
    <property type="entry name" value="Bact_Acetyltransf"/>
</dbReference>
<dbReference type="Proteomes" id="UP000254711">
    <property type="component" value="Unassembled WGS sequence"/>
</dbReference>
<evidence type="ECO:0000313" key="5">
    <source>
        <dbReference type="Proteomes" id="UP000254711"/>
    </source>
</evidence>
<dbReference type="AlphaFoldDB" id="A0A370KBA4"/>
<dbReference type="CDD" id="cd04301">
    <property type="entry name" value="NAT_SF"/>
    <property type="match status" value="1"/>
</dbReference>
<dbReference type="GO" id="GO:0016747">
    <property type="term" value="F:acyltransferase activity, transferring groups other than amino-acyl groups"/>
    <property type="evidence" value="ECO:0007669"/>
    <property type="project" value="InterPro"/>
</dbReference>
<gene>
    <name evidence="4" type="ORF">DVT68_03710</name>
</gene>
<dbReference type="OrthoDB" id="9803233at2"/>
<evidence type="ECO:0000313" key="4">
    <source>
        <dbReference type="EMBL" id="RDI99943.1"/>
    </source>
</evidence>
<dbReference type="Pfam" id="PF00583">
    <property type="entry name" value="Acetyltransf_1"/>
    <property type="match status" value="1"/>
</dbReference>
<dbReference type="SUPFAM" id="SSF55729">
    <property type="entry name" value="Acyl-CoA N-acyltransferases (Nat)"/>
    <property type="match status" value="1"/>
</dbReference>
<dbReference type="PROSITE" id="PS51186">
    <property type="entry name" value="GNAT"/>
    <property type="match status" value="1"/>
</dbReference>
<name>A0A370KBA4_9GAMM</name>
<organism evidence="4 5">
    <name type="scientific">Dyella solisilvae</name>
    <dbReference type="NCBI Taxonomy" id="1920168"/>
    <lineage>
        <taxon>Bacteria</taxon>
        <taxon>Pseudomonadati</taxon>
        <taxon>Pseudomonadota</taxon>
        <taxon>Gammaproteobacteria</taxon>
        <taxon>Lysobacterales</taxon>
        <taxon>Rhodanobacteraceae</taxon>
        <taxon>Dyella</taxon>
    </lineage>
</organism>
<accession>A0A370KBA4</accession>
<dbReference type="EMBL" id="QQSY01000001">
    <property type="protein sequence ID" value="RDI99943.1"/>
    <property type="molecule type" value="Genomic_DNA"/>
</dbReference>
<evidence type="ECO:0000256" key="1">
    <source>
        <dbReference type="ARBA" id="ARBA00022679"/>
    </source>
</evidence>
<comment type="caution">
    <text evidence="4">The sequence shown here is derived from an EMBL/GenBank/DDBJ whole genome shotgun (WGS) entry which is preliminary data.</text>
</comment>
<dbReference type="Gene3D" id="3.40.630.30">
    <property type="match status" value="1"/>
</dbReference>
<dbReference type="PANTHER" id="PTHR43877:SF2">
    <property type="entry name" value="AMINOALKYLPHOSPHONATE N-ACETYLTRANSFERASE-RELATED"/>
    <property type="match status" value="1"/>
</dbReference>
<feature type="domain" description="N-acetyltransferase" evidence="3">
    <location>
        <begin position="10"/>
        <end position="155"/>
    </location>
</feature>
<keyword evidence="2" id="KW-0012">Acyltransferase</keyword>
<keyword evidence="1 4" id="KW-0808">Transferase</keyword>
<dbReference type="InterPro" id="IPR016181">
    <property type="entry name" value="Acyl_CoA_acyltransferase"/>
</dbReference>
<sequence length="155" mass="16942">MLNAPALHFAVDDPASPEVAPLIRQLDGYLAELYPTGNIRPIAVEELKQANVTFLTARVDGTPVACGACVWHADYVEIKRMYVLPACRGLGLGKQLLEALEAEVQRGGGKRVRLETGTAQAEALELYERAGYRRCPPFGEHHANPRSICMEKSLA</sequence>
<dbReference type="InterPro" id="IPR000182">
    <property type="entry name" value="GNAT_dom"/>
</dbReference>
<keyword evidence="5" id="KW-1185">Reference proteome</keyword>
<protein>
    <submittedName>
        <fullName evidence="4">GNAT family N-acetyltransferase</fullName>
    </submittedName>
</protein>
<reference evidence="4 5" key="1">
    <citation type="submission" date="2018-07" db="EMBL/GenBank/DDBJ databases">
        <title>Dyella solisilvae sp. nov., isolated from the pine and broad-leaved mixed forest soil.</title>
        <authorList>
            <person name="Gao Z."/>
            <person name="Qiu L."/>
        </authorList>
    </citation>
    <scope>NUCLEOTIDE SEQUENCE [LARGE SCALE GENOMIC DNA]</scope>
    <source>
        <strain evidence="4 5">DHG54</strain>
    </source>
</reference>
<evidence type="ECO:0000259" key="3">
    <source>
        <dbReference type="PROSITE" id="PS51186"/>
    </source>
</evidence>
<proteinExistence type="predicted"/>
<dbReference type="RefSeq" id="WP_114823676.1">
    <property type="nucleotide sequence ID" value="NZ_QQSY01000001.1"/>
</dbReference>